<reference evidence="13 14" key="1">
    <citation type="journal article" date="2019" name="Sci. Rep.">
        <title>Orb-weaving spider Araneus ventricosus genome elucidates the spidroin gene catalogue.</title>
        <authorList>
            <person name="Kono N."/>
            <person name="Nakamura H."/>
            <person name="Ohtoshi R."/>
            <person name="Moran D.A.P."/>
            <person name="Shinohara A."/>
            <person name="Yoshida Y."/>
            <person name="Fujiwara M."/>
            <person name="Mori M."/>
            <person name="Tomita M."/>
            <person name="Arakawa K."/>
        </authorList>
    </citation>
    <scope>NUCLEOTIDE SEQUENCE [LARGE SCALE GENOMIC DNA]</scope>
</reference>
<feature type="domain" description="CCHC-type" evidence="10">
    <location>
        <begin position="326"/>
        <end position="341"/>
    </location>
</feature>
<dbReference type="Pfam" id="PF17921">
    <property type="entry name" value="Integrase_H2C2"/>
    <property type="match status" value="1"/>
</dbReference>
<name>A0A4Y2DCG8_ARAVE</name>
<organism evidence="13 14">
    <name type="scientific">Araneus ventricosus</name>
    <name type="common">Orbweaver spider</name>
    <name type="synonym">Epeira ventricosa</name>
    <dbReference type="NCBI Taxonomy" id="182803"/>
    <lineage>
        <taxon>Eukaryota</taxon>
        <taxon>Metazoa</taxon>
        <taxon>Ecdysozoa</taxon>
        <taxon>Arthropoda</taxon>
        <taxon>Chelicerata</taxon>
        <taxon>Arachnida</taxon>
        <taxon>Araneae</taxon>
        <taxon>Araneomorphae</taxon>
        <taxon>Entelegynae</taxon>
        <taxon>Araneoidea</taxon>
        <taxon>Araneidae</taxon>
        <taxon>Araneus</taxon>
    </lineage>
</organism>
<evidence type="ECO:0000256" key="6">
    <source>
        <dbReference type="ARBA" id="ARBA00022801"/>
    </source>
</evidence>
<dbReference type="GO" id="GO:0015074">
    <property type="term" value="P:DNA integration"/>
    <property type="evidence" value="ECO:0007669"/>
    <property type="project" value="InterPro"/>
</dbReference>
<feature type="compositionally biased region" description="Polar residues" evidence="9">
    <location>
        <begin position="278"/>
        <end position="304"/>
    </location>
</feature>
<dbReference type="InterPro" id="IPR000477">
    <property type="entry name" value="RT_dom"/>
</dbReference>
<keyword evidence="2" id="KW-0808">Transferase</keyword>
<dbReference type="GO" id="GO:0003676">
    <property type="term" value="F:nucleic acid binding"/>
    <property type="evidence" value="ECO:0007669"/>
    <property type="project" value="InterPro"/>
</dbReference>
<evidence type="ECO:0000259" key="10">
    <source>
        <dbReference type="PROSITE" id="PS50158"/>
    </source>
</evidence>
<dbReference type="InterPro" id="IPR036397">
    <property type="entry name" value="RNaseH_sf"/>
</dbReference>
<dbReference type="SMART" id="SM00343">
    <property type="entry name" value="ZnF_C2HC"/>
    <property type="match status" value="1"/>
</dbReference>
<dbReference type="InterPro" id="IPR043502">
    <property type="entry name" value="DNA/RNA_pol_sf"/>
</dbReference>
<dbReference type="EMBL" id="BGPR01089231">
    <property type="protein sequence ID" value="GBM14482.1"/>
    <property type="molecule type" value="Genomic_DNA"/>
</dbReference>
<keyword evidence="3" id="KW-0548">Nucleotidyltransferase</keyword>
<keyword evidence="4" id="KW-0540">Nuclease</keyword>
<dbReference type="PANTHER" id="PTHR37984:SF5">
    <property type="entry name" value="PROTEIN NYNRIN-LIKE"/>
    <property type="match status" value="1"/>
</dbReference>
<evidence type="ECO:0000256" key="4">
    <source>
        <dbReference type="ARBA" id="ARBA00022722"/>
    </source>
</evidence>
<keyword evidence="14" id="KW-1185">Reference proteome</keyword>
<dbReference type="InterPro" id="IPR012337">
    <property type="entry name" value="RNaseH-like_sf"/>
</dbReference>
<dbReference type="GO" id="GO:0006508">
    <property type="term" value="P:proteolysis"/>
    <property type="evidence" value="ECO:0007669"/>
    <property type="project" value="InterPro"/>
</dbReference>
<dbReference type="Gene3D" id="1.10.340.70">
    <property type="match status" value="1"/>
</dbReference>
<feature type="domain" description="Reverse transcriptase" evidence="11">
    <location>
        <begin position="1061"/>
        <end position="1239"/>
    </location>
</feature>
<evidence type="ECO:0000259" key="12">
    <source>
        <dbReference type="PROSITE" id="PS50994"/>
    </source>
</evidence>
<feature type="compositionally biased region" description="Basic and acidic residues" evidence="9">
    <location>
        <begin position="305"/>
        <end position="317"/>
    </location>
</feature>
<dbReference type="PROSITE" id="PS00141">
    <property type="entry name" value="ASP_PROTEASE"/>
    <property type="match status" value="1"/>
</dbReference>
<dbReference type="OrthoDB" id="6436627at2759"/>
<accession>A0A4Y2DCG8</accession>
<dbReference type="SUPFAM" id="SSF56672">
    <property type="entry name" value="DNA/RNA polymerases"/>
    <property type="match status" value="1"/>
</dbReference>
<feature type="region of interest" description="Disordered" evidence="9">
    <location>
        <begin position="271"/>
        <end position="317"/>
    </location>
</feature>
<feature type="domain" description="Integrase catalytic" evidence="12">
    <location>
        <begin position="671"/>
        <end position="830"/>
    </location>
</feature>
<dbReference type="SUPFAM" id="SSF57756">
    <property type="entry name" value="Retrovirus zinc finger-like domains"/>
    <property type="match status" value="1"/>
</dbReference>
<dbReference type="GO" id="GO:0008270">
    <property type="term" value="F:zinc ion binding"/>
    <property type="evidence" value="ECO:0007669"/>
    <property type="project" value="UniProtKB-KW"/>
</dbReference>
<evidence type="ECO:0000313" key="14">
    <source>
        <dbReference type="Proteomes" id="UP000499080"/>
    </source>
</evidence>
<keyword evidence="6" id="KW-0378">Hydrolase</keyword>
<dbReference type="FunFam" id="3.10.20.370:FF:000001">
    <property type="entry name" value="Retrovirus-related Pol polyprotein from transposon 17.6-like protein"/>
    <property type="match status" value="1"/>
</dbReference>
<dbReference type="InterPro" id="IPR036875">
    <property type="entry name" value="Znf_CCHC_sf"/>
</dbReference>
<evidence type="ECO:0000256" key="7">
    <source>
        <dbReference type="ARBA" id="ARBA00022918"/>
    </source>
</evidence>
<dbReference type="EC" id="2.7.7.49" evidence="1"/>
<dbReference type="InterPro" id="IPR043128">
    <property type="entry name" value="Rev_trsase/Diguanyl_cyclase"/>
</dbReference>
<dbReference type="Gene3D" id="3.10.10.10">
    <property type="entry name" value="HIV Type 1 Reverse Transcriptase, subunit A, domain 1"/>
    <property type="match status" value="1"/>
</dbReference>
<dbReference type="FunFam" id="1.10.340.70:FF:000001">
    <property type="entry name" value="Retrovirus-related Pol polyprotein from transposon gypsy-like Protein"/>
    <property type="match status" value="1"/>
</dbReference>
<evidence type="ECO:0000256" key="2">
    <source>
        <dbReference type="ARBA" id="ARBA00022679"/>
    </source>
</evidence>
<dbReference type="CDD" id="cd01647">
    <property type="entry name" value="RT_LTR"/>
    <property type="match status" value="1"/>
</dbReference>
<dbReference type="CDD" id="cd09274">
    <property type="entry name" value="RNase_HI_RT_Ty3"/>
    <property type="match status" value="1"/>
</dbReference>
<evidence type="ECO:0000256" key="8">
    <source>
        <dbReference type="PROSITE-ProRule" id="PRU00047"/>
    </source>
</evidence>
<evidence type="ECO:0000256" key="1">
    <source>
        <dbReference type="ARBA" id="ARBA00012493"/>
    </source>
</evidence>
<dbReference type="PROSITE" id="PS50158">
    <property type="entry name" value="ZF_CCHC"/>
    <property type="match status" value="1"/>
</dbReference>
<dbReference type="PROSITE" id="PS50994">
    <property type="entry name" value="INTEGRASE"/>
    <property type="match status" value="1"/>
</dbReference>
<evidence type="ECO:0000256" key="5">
    <source>
        <dbReference type="ARBA" id="ARBA00022759"/>
    </source>
</evidence>
<evidence type="ECO:0000256" key="9">
    <source>
        <dbReference type="SAM" id="MobiDB-lite"/>
    </source>
</evidence>
<dbReference type="PANTHER" id="PTHR37984">
    <property type="entry name" value="PROTEIN CBG26694"/>
    <property type="match status" value="1"/>
</dbReference>
<evidence type="ECO:0000256" key="3">
    <source>
        <dbReference type="ARBA" id="ARBA00022695"/>
    </source>
</evidence>
<keyword evidence="7" id="KW-0695">RNA-directed DNA polymerase</keyword>
<dbReference type="FunFam" id="3.30.420.10:FF:000032">
    <property type="entry name" value="Retrovirus-related Pol polyprotein from transposon 297-like Protein"/>
    <property type="match status" value="1"/>
</dbReference>
<dbReference type="Gene3D" id="3.30.420.10">
    <property type="entry name" value="Ribonuclease H-like superfamily/Ribonuclease H"/>
    <property type="match status" value="1"/>
</dbReference>
<keyword evidence="8" id="KW-0863">Zinc-finger</keyword>
<dbReference type="GO" id="GO:0004190">
    <property type="term" value="F:aspartic-type endopeptidase activity"/>
    <property type="evidence" value="ECO:0007669"/>
    <property type="project" value="InterPro"/>
</dbReference>
<evidence type="ECO:0000313" key="13">
    <source>
        <dbReference type="EMBL" id="GBM14482.1"/>
    </source>
</evidence>
<keyword evidence="5" id="KW-0255">Endonuclease</keyword>
<dbReference type="Pfam" id="PF17917">
    <property type="entry name" value="RT_RNaseH"/>
    <property type="match status" value="1"/>
</dbReference>
<comment type="caution">
    <text evidence="13">The sequence shown here is derived from an EMBL/GenBank/DDBJ whole genome shotgun (WGS) entry which is preliminary data.</text>
</comment>
<dbReference type="FunFam" id="3.30.70.270:FF:000020">
    <property type="entry name" value="Transposon Tf2-6 polyprotein-like Protein"/>
    <property type="match status" value="1"/>
</dbReference>
<dbReference type="GO" id="GO:0004519">
    <property type="term" value="F:endonuclease activity"/>
    <property type="evidence" value="ECO:0007669"/>
    <property type="project" value="UniProtKB-KW"/>
</dbReference>
<keyword evidence="8" id="KW-0862">Zinc</keyword>
<dbReference type="Pfam" id="PF00665">
    <property type="entry name" value="rve"/>
    <property type="match status" value="1"/>
</dbReference>
<dbReference type="Pfam" id="PF00078">
    <property type="entry name" value="RVT_1"/>
    <property type="match status" value="1"/>
</dbReference>
<dbReference type="GO" id="GO:0042575">
    <property type="term" value="C:DNA polymerase complex"/>
    <property type="evidence" value="ECO:0007669"/>
    <property type="project" value="UniProtKB-ARBA"/>
</dbReference>
<dbReference type="InterPro" id="IPR041588">
    <property type="entry name" value="Integrase_H2C2"/>
</dbReference>
<dbReference type="InterPro" id="IPR050951">
    <property type="entry name" value="Retrovirus_Pol_polyprotein"/>
</dbReference>
<dbReference type="InterPro" id="IPR001969">
    <property type="entry name" value="Aspartic_peptidase_AS"/>
</dbReference>
<dbReference type="InterPro" id="IPR001878">
    <property type="entry name" value="Znf_CCHC"/>
</dbReference>
<dbReference type="Proteomes" id="UP000499080">
    <property type="component" value="Unassembled WGS sequence"/>
</dbReference>
<dbReference type="SUPFAM" id="SSF53098">
    <property type="entry name" value="Ribonuclease H-like"/>
    <property type="match status" value="1"/>
</dbReference>
<sequence length="1457" mass="166058">MTFLAKGKKCDLITLATEMGEEPSPDMNIMGLKALITGSQSYEEEFVKGMLDTIISSRKEEAEKEEKAFQLEKMRIEARMATPNGNLVDERQVHYNSRIEMSKAMPKFDAKESDIVLYMSLFERQAKRLKIDPSDWVSCLIPLMPTEIVELVARVPEEEFFNFEYIKGILMKKFKLNAEGFRQKFVQHQRTPEKSWKDFVYEVTNYFQGWINDLNITDFDGLKNLFITDQVKKRVPQEVRDHFVDVWGTIVKPQDLADKLDGYECVRKTNRKPANLNPKVQQQGNVRSNTYSRDNGDHNVNQKPMKQEKGFPRSQYDRKDRPKFTCYSCGGEGHVKKFCPKLVKTNSDQDSRRKANVLRTVVDQERVTKETAVVAEVMSHGRSSVDQGLCNLERIPVSVNGKQATALIDSGTEITVIRRDLLMDFPIEDKASIYIKGIFGPPEKCPLMNVPMGIIAGKDGNMIHQEVLCAIAPSLVDDVLLPPEIRDKLKGVPENSLFQDSEGNTGPTKAKDKEFVREVDNDNADENCKEVKALSIGNSENETEELSRSDKFLKDQIDCSDLEDARKCAEKKSGGFYFRNNFLFHKEKVLGESVAQLVLPKKYRPEVLKLAHCSVFGGHMGARKTIERIRYSFYWVGMSRDIKAFCQQCKDCQLRRRINCKDRVPITPVARPELPFQVVNIDIIGPIDPPSAKGHRYVLCLVDQHTRWAEALPLTSLTAKATCEALLTIFMRTGVPNVIASDNGTNFNASLPQEFEKRMGSSPRFSTPLHPESNGLVERFNQTLKKMLHHVILEEPRSWHTKIPFVLWAYREVPNSTTGVAPFQLLYGRKPEGPLSILKNTWMAGQEGLQLDTTPVTLYMEKLKKQLEDAAEKAKLISTIQQEKMAHHYNLRSTKKIFNPGDKVIVLIPDSKNKLLARWQGPCTIESRRNQHSFVVKMPDASVRHVHQNKMWEFVASSGSVNVIFEGEEEFGDVESTPLIEDSFCQEIESITSSDLSATQRNELETMLKEFEPLFSRPVQPVAIGEHVIELLSNVTRQKPHSYSVPMSYRREVDRQVKELLDLGLIEPSNADVTYPIVCVAKKDASIRMCIDYRALNAVTEVPNYPTKNTRELIFTAGMAQWLSCLDLLKGYYQIKMHDENRVLTAFSTHNGVYQWKVMPFGLSGASGTFQKIMNNVLRSHSSYAQAYIDDIIVYSKTWDEHLIHLRNVLQELENAGFSVKLRKCTFAAKELQFLGHKIGGGKHAPDEEKIAAIKRLERPKAKKDVRSVLGLMGFYLSYIPNYAEFATPLTELTKGKKSGDVKWRKREEESFCGLKKALCEATALNASDFGKPFEIHADASDYAVGCCLTQKDEKGNYRPIAFVSQKFNKTQRNWATIEKEAYAILFGFKKFDKWLHGTTVEIVTDHNPLKYLIEKTPKSPKLTRWALALQRWSYKITHRPGILNQDADALYRLQTK</sequence>
<dbReference type="InterPro" id="IPR041373">
    <property type="entry name" value="RT_RNaseH"/>
</dbReference>
<keyword evidence="8" id="KW-0479">Metal-binding</keyword>
<dbReference type="GO" id="GO:0003964">
    <property type="term" value="F:RNA-directed DNA polymerase activity"/>
    <property type="evidence" value="ECO:0007669"/>
    <property type="project" value="UniProtKB-KW"/>
</dbReference>
<dbReference type="Gene3D" id="3.30.70.270">
    <property type="match status" value="2"/>
</dbReference>
<dbReference type="InterPro" id="IPR001584">
    <property type="entry name" value="Integrase_cat-core"/>
</dbReference>
<protein>
    <recommendedName>
        <fullName evidence="1">RNA-directed DNA polymerase</fullName>
        <ecNumber evidence="1">2.7.7.49</ecNumber>
    </recommendedName>
</protein>
<evidence type="ECO:0000259" key="11">
    <source>
        <dbReference type="PROSITE" id="PS50878"/>
    </source>
</evidence>
<proteinExistence type="predicted"/>
<gene>
    <name evidence="13" type="primary">pol_1548</name>
    <name evidence="13" type="ORF">AVEN_54922_1</name>
</gene>
<dbReference type="PROSITE" id="PS50878">
    <property type="entry name" value="RT_POL"/>
    <property type="match status" value="1"/>
</dbReference>